<dbReference type="GO" id="GO:0000981">
    <property type="term" value="F:DNA-binding transcription factor activity, RNA polymerase II-specific"/>
    <property type="evidence" value="ECO:0007669"/>
    <property type="project" value="TreeGrafter"/>
</dbReference>
<dbReference type="SMART" id="SM00353">
    <property type="entry name" value="HLH"/>
    <property type="match status" value="1"/>
</dbReference>
<name>A0AAD9ZGH1_9LECA</name>
<dbReference type="Proteomes" id="UP001276659">
    <property type="component" value="Unassembled WGS sequence"/>
</dbReference>
<evidence type="ECO:0000313" key="4">
    <source>
        <dbReference type="EMBL" id="KAK3178739.1"/>
    </source>
</evidence>
<dbReference type="GO" id="GO:0090575">
    <property type="term" value="C:RNA polymerase II transcription regulator complex"/>
    <property type="evidence" value="ECO:0007669"/>
    <property type="project" value="TreeGrafter"/>
</dbReference>
<gene>
    <name evidence="4" type="ORF">OEA41_000876</name>
</gene>
<dbReference type="PANTHER" id="PTHR13935:SF106">
    <property type="entry name" value="ACHAETE-SCUTE COMPLEX PROTEIN T5-RELATED"/>
    <property type="match status" value="1"/>
</dbReference>
<keyword evidence="5" id="KW-1185">Reference proteome</keyword>
<feature type="compositionally biased region" description="Polar residues" evidence="2">
    <location>
        <begin position="433"/>
        <end position="449"/>
    </location>
</feature>
<dbReference type="CDD" id="cd11392">
    <property type="entry name" value="bHLH_ScPHO4_like"/>
    <property type="match status" value="1"/>
</dbReference>
<evidence type="ECO:0000313" key="5">
    <source>
        <dbReference type="Proteomes" id="UP001276659"/>
    </source>
</evidence>
<organism evidence="4 5">
    <name type="scientific">Lepraria neglecta</name>
    <dbReference type="NCBI Taxonomy" id="209136"/>
    <lineage>
        <taxon>Eukaryota</taxon>
        <taxon>Fungi</taxon>
        <taxon>Dikarya</taxon>
        <taxon>Ascomycota</taxon>
        <taxon>Pezizomycotina</taxon>
        <taxon>Lecanoromycetes</taxon>
        <taxon>OSLEUM clade</taxon>
        <taxon>Lecanoromycetidae</taxon>
        <taxon>Lecanorales</taxon>
        <taxon>Lecanorineae</taxon>
        <taxon>Stereocaulaceae</taxon>
        <taxon>Lepraria</taxon>
    </lineage>
</organism>
<dbReference type="InterPro" id="IPR036638">
    <property type="entry name" value="HLH_DNA-bd_sf"/>
</dbReference>
<feature type="compositionally biased region" description="Low complexity" evidence="2">
    <location>
        <begin position="342"/>
        <end position="351"/>
    </location>
</feature>
<sequence>MNHPTQRWSPMVSGPEDEFANFLDFGDLNFSAFDGIPQSDAELQQNGVGAMDTSMEDTAGMLGLEQGQMQHQMGQQNHSAPMNGFHGSTDSFPDLAMQSELFDQQQQQQLHMQNQRYHGQNVVPPTPNSMELHGGHAQYYRTPADHPQLHMYDHYRRQKDQMIFTPLVSPAVTPLDTQFQYPDYAAPTDAFSPLTSPALRAQNQNAAQYSVYGAVRGSDTSDTTSPIDHNLDYSAHNSTSTPASLRKSKRKTSSASTKNPARAVRQSPAMKPQRKGKPSSTVIPPKEISGIIEEARKPKPSAKAIQNAEGKLFLPYGQDSSGADSVSPEPLSDILMPPPATPKSSSASRSPYLNAKQKESQEVSMQDTNGEPATPASLMKIRKQAGKANGVHRQTSSLKEQTVLAEADMEQIMEDIVLPEPANTNKKPVLRPINTTDTNLDQSTPNMSARKTPRYGPASAPITAATSAFPSPQLGAMASHTGTGPGKRSDPKLRARDSKKRNSQGSVHVSPALRPKISPSIKPLLPEGGIVSSDASALLLASKSNYQNIIEGTHLPGVSYPETLSTNLTSKRTSHKIAEQGRRNRINTALQEIASLLPPSTPQVNGQGATNGAANENMMISGTAAQQSNSKASTVELAIEYIKSLQKELGEVKEKLEVVEKEKAAIAVAVEEKEVLSE</sequence>
<dbReference type="PANTHER" id="PTHR13935">
    <property type="entry name" value="ACHAETE-SCUTE TRANSCRIPTION FACTOR-RELATED"/>
    <property type="match status" value="1"/>
</dbReference>
<evidence type="ECO:0000256" key="2">
    <source>
        <dbReference type="SAM" id="MobiDB-lite"/>
    </source>
</evidence>
<comment type="caution">
    <text evidence="4">The sequence shown here is derived from an EMBL/GenBank/DDBJ whole genome shotgun (WGS) entry which is preliminary data.</text>
</comment>
<dbReference type="GO" id="GO:0000977">
    <property type="term" value="F:RNA polymerase II transcription regulatory region sequence-specific DNA binding"/>
    <property type="evidence" value="ECO:0007669"/>
    <property type="project" value="TreeGrafter"/>
</dbReference>
<feature type="compositionally biased region" description="Low complexity" evidence="2">
    <location>
        <begin position="457"/>
        <end position="472"/>
    </location>
</feature>
<dbReference type="SUPFAM" id="SSF47459">
    <property type="entry name" value="HLH, helix-loop-helix DNA-binding domain"/>
    <property type="match status" value="1"/>
</dbReference>
<feature type="domain" description="BHLH" evidence="3">
    <location>
        <begin position="570"/>
        <end position="645"/>
    </location>
</feature>
<proteinExistence type="predicted"/>
<accession>A0AAD9ZGH1</accession>
<dbReference type="GO" id="GO:0046983">
    <property type="term" value="F:protein dimerization activity"/>
    <property type="evidence" value="ECO:0007669"/>
    <property type="project" value="InterPro"/>
</dbReference>
<evidence type="ECO:0000256" key="1">
    <source>
        <dbReference type="ARBA" id="ARBA00023125"/>
    </source>
</evidence>
<dbReference type="EMBL" id="JASNWA010000003">
    <property type="protein sequence ID" value="KAK3178739.1"/>
    <property type="molecule type" value="Genomic_DNA"/>
</dbReference>
<feature type="compositionally biased region" description="Polar residues" evidence="2">
    <location>
        <begin position="218"/>
        <end position="227"/>
    </location>
</feature>
<feature type="region of interest" description="Disordered" evidence="2">
    <location>
        <begin position="217"/>
        <end position="374"/>
    </location>
</feature>
<protein>
    <recommendedName>
        <fullName evidence="3">BHLH domain-containing protein</fullName>
    </recommendedName>
</protein>
<feature type="region of interest" description="Disordered" evidence="2">
    <location>
        <begin position="422"/>
        <end position="518"/>
    </location>
</feature>
<dbReference type="InterPro" id="IPR011598">
    <property type="entry name" value="bHLH_dom"/>
</dbReference>
<dbReference type="Pfam" id="PF00010">
    <property type="entry name" value="HLH"/>
    <property type="match status" value="1"/>
</dbReference>
<evidence type="ECO:0000259" key="3">
    <source>
        <dbReference type="PROSITE" id="PS50888"/>
    </source>
</evidence>
<dbReference type="PROSITE" id="PS50888">
    <property type="entry name" value="BHLH"/>
    <property type="match status" value="1"/>
</dbReference>
<feature type="compositionally biased region" description="Basic and acidic residues" evidence="2">
    <location>
        <begin position="487"/>
        <end position="496"/>
    </location>
</feature>
<feature type="compositionally biased region" description="Polar residues" evidence="2">
    <location>
        <begin position="362"/>
        <end position="371"/>
    </location>
</feature>
<dbReference type="AlphaFoldDB" id="A0AAD9ZGH1"/>
<dbReference type="Gene3D" id="4.10.280.10">
    <property type="entry name" value="Helix-loop-helix DNA-binding domain"/>
    <property type="match status" value="1"/>
</dbReference>
<dbReference type="InterPro" id="IPR015660">
    <property type="entry name" value="MASH1/Ascl1a-like"/>
</dbReference>
<reference evidence="4" key="1">
    <citation type="submission" date="2022-11" db="EMBL/GenBank/DDBJ databases">
        <title>Chromosomal genome sequence assembly and mating type (MAT) locus characterization of the leprose asexual lichenized fungus Lepraria neglecta (Nyl.) Erichsen.</title>
        <authorList>
            <person name="Allen J.L."/>
            <person name="Pfeffer B."/>
        </authorList>
    </citation>
    <scope>NUCLEOTIDE SEQUENCE</scope>
    <source>
        <strain evidence="4">Allen 5258</strain>
    </source>
</reference>
<keyword evidence="1" id="KW-0238">DNA-binding</keyword>